<name>A0A967CAG8_9PROT</name>
<protein>
    <submittedName>
        <fullName evidence="1">Uncharacterized protein</fullName>
    </submittedName>
</protein>
<reference evidence="1" key="1">
    <citation type="submission" date="2020-03" db="EMBL/GenBank/DDBJ databases">
        <title>Genome of Pelagibius litoralis DSM 21314T.</title>
        <authorList>
            <person name="Wang G."/>
        </authorList>
    </citation>
    <scope>NUCLEOTIDE SEQUENCE</scope>
    <source>
        <strain evidence="1">DSM 21314</strain>
    </source>
</reference>
<comment type="caution">
    <text evidence="1">The sequence shown here is derived from an EMBL/GenBank/DDBJ whole genome shotgun (WGS) entry which is preliminary data.</text>
</comment>
<proteinExistence type="predicted"/>
<accession>A0A967CAG8</accession>
<evidence type="ECO:0000313" key="2">
    <source>
        <dbReference type="Proteomes" id="UP000761264"/>
    </source>
</evidence>
<organism evidence="1 2">
    <name type="scientific">Pelagibius litoralis</name>
    <dbReference type="NCBI Taxonomy" id="374515"/>
    <lineage>
        <taxon>Bacteria</taxon>
        <taxon>Pseudomonadati</taxon>
        <taxon>Pseudomonadota</taxon>
        <taxon>Alphaproteobacteria</taxon>
        <taxon>Rhodospirillales</taxon>
        <taxon>Rhodovibrionaceae</taxon>
        <taxon>Pelagibius</taxon>
    </lineage>
</organism>
<dbReference type="Proteomes" id="UP000761264">
    <property type="component" value="Unassembled WGS sequence"/>
</dbReference>
<dbReference type="AlphaFoldDB" id="A0A967CAG8"/>
<evidence type="ECO:0000313" key="1">
    <source>
        <dbReference type="EMBL" id="NIA67394.1"/>
    </source>
</evidence>
<dbReference type="RefSeq" id="WP_167220930.1">
    <property type="nucleotide sequence ID" value="NZ_JAAQPH010000002.1"/>
</dbReference>
<gene>
    <name evidence="1" type="ORF">HBA54_02190</name>
</gene>
<sequence length="183" mass="21216">MRILSQVEADELLRPLQLKIGEWNRLNDLASDDVPYKVYHPSRDTRELYVLAGYLLDWFAPEGWVLLQVDNSTWPSDDETGVFERLAFAAKQRWDIDTQRSFLFGDSSEDEFDIDRHQLILLIFFSLMFEWHVYLTCEKATPGQRLGLQDGVVYFIGEAKLIDAADATLQQIAENPLRFSRPA</sequence>
<dbReference type="EMBL" id="JAAQPH010000002">
    <property type="protein sequence ID" value="NIA67394.1"/>
    <property type="molecule type" value="Genomic_DNA"/>
</dbReference>
<keyword evidence="2" id="KW-1185">Reference proteome</keyword>